<dbReference type="InterPro" id="IPR041542">
    <property type="entry name" value="GH43_C2"/>
</dbReference>
<evidence type="ECO:0000256" key="2">
    <source>
        <dbReference type="ARBA" id="ARBA00022801"/>
    </source>
</evidence>
<dbReference type="SUPFAM" id="SSF75005">
    <property type="entry name" value="Arabinanase/levansucrase/invertase"/>
    <property type="match status" value="1"/>
</dbReference>
<dbReference type="InterPro" id="IPR006710">
    <property type="entry name" value="Glyco_hydro_43"/>
</dbReference>
<dbReference type="InterPro" id="IPR013320">
    <property type="entry name" value="ConA-like_dom_sf"/>
</dbReference>
<evidence type="ECO:0000256" key="3">
    <source>
        <dbReference type="ARBA" id="ARBA00023295"/>
    </source>
</evidence>
<feature type="site" description="Important for catalytic activity, responsible for pKa modulation of the active site Glu and correct orientation of both the proton donor and substrate" evidence="5">
    <location>
        <position position="155"/>
    </location>
</feature>
<dbReference type="GO" id="GO:0005975">
    <property type="term" value="P:carbohydrate metabolic process"/>
    <property type="evidence" value="ECO:0007669"/>
    <property type="project" value="InterPro"/>
</dbReference>
<organism evidence="9 10">
    <name type="scientific">Rhodocytophaga rosea</name>
    <dbReference type="NCBI Taxonomy" id="2704465"/>
    <lineage>
        <taxon>Bacteria</taxon>
        <taxon>Pseudomonadati</taxon>
        <taxon>Bacteroidota</taxon>
        <taxon>Cytophagia</taxon>
        <taxon>Cytophagales</taxon>
        <taxon>Rhodocytophagaceae</taxon>
        <taxon>Rhodocytophaga</taxon>
    </lineage>
</organism>
<dbReference type="AlphaFoldDB" id="A0A6C0GR70"/>
<dbReference type="Pfam" id="PF17851">
    <property type="entry name" value="GH43_C2"/>
    <property type="match status" value="1"/>
</dbReference>
<dbReference type="PANTHER" id="PTHR42812:SF5">
    <property type="entry name" value="ENDO-ARABINASE"/>
    <property type="match status" value="1"/>
</dbReference>
<dbReference type="Gene3D" id="2.60.120.200">
    <property type="match status" value="1"/>
</dbReference>
<reference evidence="9 10" key="1">
    <citation type="submission" date="2020-01" db="EMBL/GenBank/DDBJ databases">
        <authorList>
            <person name="Kim M.K."/>
        </authorList>
    </citation>
    <scope>NUCLEOTIDE SEQUENCE [LARGE SCALE GENOMIC DNA]</scope>
    <source>
        <strain evidence="9 10">172606-1</strain>
    </source>
</reference>
<evidence type="ECO:0000256" key="4">
    <source>
        <dbReference type="PIRSR" id="PIRSR606710-1"/>
    </source>
</evidence>
<evidence type="ECO:0000259" key="8">
    <source>
        <dbReference type="Pfam" id="PF17851"/>
    </source>
</evidence>
<keyword evidence="10" id="KW-1185">Reference proteome</keyword>
<evidence type="ECO:0000256" key="7">
    <source>
        <dbReference type="SAM" id="SignalP"/>
    </source>
</evidence>
<evidence type="ECO:0000256" key="5">
    <source>
        <dbReference type="PIRSR" id="PIRSR606710-2"/>
    </source>
</evidence>
<feature type="chain" id="PRO_5025641950" evidence="7">
    <location>
        <begin position="25"/>
        <end position="529"/>
    </location>
</feature>
<feature type="domain" description="Beta-xylosidase C-terminal Concanavalin A-like" evidence="8">
    <location>
        <begin position="344"/>
        <end position="526"/>
    </location>
</feature>
<evidence type="ECO:0000313" key="10">
    <source>
        <dbReference type="Proteomes" id="UP000480178"/>
    </source>
</evidence>
<comment type="similarity">
    <text evidence="1 6">Belongs to the glycosyl hydrolase 43 family.</text>
</comment>
<dbReference type="InterPro" id="IPR023296">
    <property type="entry name" value="Glyco_hydro_beta-prop_sf"/>
</dbReference>
<dbReference type="KEGG" id="rhoz:GXP67_26820"/>
<dbReference type="CDD" id="cd08999">
    <property type="entry name" value="GH43_ABN-like"/>
    <property type="match status" value="1"/>
</dbReference>
<accession>A0A6C0GR70</accession>
<keyword evidence="2 6" id="KW-0378">Hydrolase</keyword>
<dbReference type="SUPFAM" id="SSF49899">
    <property type="entry name" value="Concanavalin A-like lectins/glucanases"/>
    <property type="match status" value="1"/>
</dbReference>
<evidence type="ECO:0000256" key="1">
    <source>
        <dbReference type="ARBA" id="ARBA00009865"/>
    </source>
</evidence>
<gene>
    <name evidence="9" type="ORF">GXP67_26820</name>
</gene>
<feature type="signal peptide" evidence="7">
    <location>
        <begin position="1"/>
        <end position="24"/>
    </location>
</feature>
<evidence type="ECO:0000256" key="6">
    <source>
        <dbReference type="RuleBase" id="RU361187"/>
    </source>
</evidence>
<name>A0A6C0GR70_9BACT</name>
<protein>
    <submittedName>
        <fullName evidence="9">Family 43 glycosylhydrolase</fullName>
    </submittedName>
</protein>
<feature type="active site" description="Proton donor" evidence="4">
    <location>
        <position position="211"/>
    </location>
</feature>
<dbReference type="EMBL" id="CP048222">
    <property type="protein sequence ID" value="QHT70000.1"/>
    <property type="molecule type" value="Genomic_DNA"/>
</dbReference>
<keyword evidence="3 6" id="KW-0326">Glycosidase</keyword>
<dbReference type="GO" id="GO:0004553">
    <property type="term" value="F:hydrolase activity, hydrolyzing O-glycosyl compounds"/>
    <property type="evidence" value="ECO:0007669"/>
    <property type="project" value="InterPro"/>
</dbReference>
<dbReference type="RefSeq" id="WP_162445983.1">
    <property type="nucleotide sequence ID" value="NZ_CP048222.1"/>
</dbReference>
<evidence type="ECO:0000313" key="9">
    <source>
        <dbReference type="EMBL" id="QHT70000.1"/>
    </source>
</evidence>
<feature type="active site" description="Proton acceptor" evidence="4">
    <location>
        <position position="48"/>
    </location>
</feature>
<dbReference type="Pfam" id="PF04616">
    <property type="entry name" value="Glyco_hydro_43"/>
    <property type="match status" value="1"/>
</dbReference>
<dbReference type="Gene3D" id="2.115.10.20">
    <property type="entry name" value="Glycosyl hydrolase domain, family 43"/>
    <property type="match status" value="1"/>
</dbReference>
<sequence>MQLRLMFKYFFFSLLLVSSIPAIQAQSDKSSKRVATYRNPVIKGDIADPSVIRVGDTYYATGTSSEWAPHYPIFQSKDLVNWEQAGYVFPTTPEWMLSSFWAPELYYHNNTFFVYYTVKRKSDGKSCIGVASTKDIKKGFTDHGIVVEHGSESIDAFIVNDNGQLYISWKAYGLDKRPIEILGSKLSADGLKLQGQPFTMLKENPDEKGIEGQCLVKKNGYYYMLYSAGACCGRGCSYNVRIARAKSISEPFVRYEKNPLLDKDEQWMCPGHGTLVETVDKRTFYLYHAYNAYDHVYTGRQAMIDELVWDEATGWPSFKHGTSPSIQASMPFSNTSQQKSYELSDTFEGASLSSYWQWNFRSCSPVAKLEKGNLSLSGKISSANQTGTAITIRPVKGNYEISTEVVNQNSSTKGLVLYGDSSQAVGIGVKGDKLEVWEVKNNERKVLQAEPIQSQSPVQLKMSVENGFMCRFFWSADGKKWNEIKLPGSVSTFYDGSFLPQWDRSPRAGLIQYGEENQPASFSYFTIKY</sequence>
<dbReference type="InterPro" id="IPR051795">
    <property type="entry name" value="Glycosyl_Hydrlase_43"/>
</dbReference>
<keyword evidence="7" id="KW-0732">Signal</keyword>
<proteinExistence type="inferred from homology"/>
<dbReference type="PANTHER" id="PTHR42812">
    <property type="entry name" value="BETA-XYLOSIDASE"/>
    <property type="match status" value="1"/>
</dbReference>
<dbReference type="Proteomes" id="UP000480178">
    <property type="component" value="Chromosome"/>
</dbReference>